<name>A0A4S2L0Q2_9HYME</name>
<keyword evidence="6" id="KW-0677">Repeat</keyword>
<comment type="subcellular location">
    <subcellularLocation>
        <location evidence="1">Cytoplasm</location>
        <location evidence="1">Cytoskeleton</location>
    </subcellularLocation>
</comment>
<evidence type="ECO:0000256" key="7">
    <source>
        <dbReference type="ARBA" id="ARBA00023203"/>
    </source>
</evidence>
<dbReference type="FunFam" id="1.20.58.60:FF:000020">
    <property type="entry name" value="Spectrin alpha chain, non-erythrocytic 1"/>
    <property type="match status" value="1"/>
</dbReference>
<dbReference type="FunFam" id="1.20.58.60:FF:000013">
    <property type="entry name" value="Spectrin alpha chain, non-erythrocytic 1"/>
    <property type="match status" value="1"/>
</dbReference>
<comment type="similarity">
    <text evidence="2">Belongs to the spectrin family.</text>
</comment>
<keyword evidence="7" id="KW-0009">Actin-binding</keyword>
<dbReference type="GO" id="GO:0045170">
    <property type="term" value="C:spectrosome"/>
    <property type="evidence" value="ECO:0007669"/>
    <property type="project" value="UniProtKB-ARBA"/>
</dbReference>
<reference evidence="10 11" key="1">
    <citation type="journal article" date="2019" name="Philos. Trans. R. Soc. Lond., B, Biol. Sci.">
        <title>Ant behaviour and brain gene expression of defending hosts depend on the ecological success of the intruding social parasite.</title>
        <authorList>
            <person name="Kaur R."/>
            <person name="Stoldt M."/>
            <person name="Jongepier E."/>
            <person name="Feldmeyer B."/>
            <person name="Menzel F."/>
            <person name="Bornberg-Bauer E."/>
            <person name="Foitzik S."/>
        </authorList>
    </citation>
    <scope>NUCLEOTIDE SEQUENCE [LARGE SCALE GENOMIC DNA]</scope>
    <source>
        <tissue evidence="10">Whole body</tissue>
    </source>
</reference>
<dbReference type="GO" id="GO:0051693">
    <property type="term" value="P:actin filament capping"/>
    <property type="evidence" value="ECO:0007669"/>
    <property type="project" value="UniProtKB-KW"/>
</dbReference>
<dbReference type="GO" id="GO:0016199">
    <property type="term" value="P:axon midline choice point recognition"/>
    <property type="evidence" value="ECO:0007669"/>
    <property type="project" value="UniProtKB-ARBA"/>
</dbReference>
<dbReference type="GO" id="GO:0008017">
    <property type="term" value="F:microtubule binding"/>
    <property type="evidence" value="ECO:0007669"/>
    <property type="project" value="UniProtKB-ARBA"/>
</dbReference>
<feature type="coiled-coil region" evidence="9">
    <location>
        <begin position="314"/>
        <end position="348"/>
    </location>
</feature>
<dbReference type="GO" id="GO:0016328">
    <property type="term" value="C:lateral plasma membrane"/>
    <property type="evidence" value="ECO:0007669"/>
    <property type="project" value="UniProtKB-ARBA"/>
</dbReference>
<keyword evidence="4" id="KW-0963">Cytoplasm</keyword>
<dbReference type="AlphaFoldDB" id="A0A4S2L0Q2"/>
<comment type="caution">
    <text evidence="10">The sequence shown here is derived from an EMBL/GenBank/DDBJ whole genome shotgun (WGS) entry which is preliminary data.</text>
</comment>
<sequence length="470" mass="54379">KFDDFQADLKANEVRLAEMNEIAVQLMSLGQTEAALKIQTQIQDLNEKWTSLQTLTAERASQLGSAHEVQRFHRDVDETKDWIREKDAALNNDDLGKDLRSVQALQRKHEGLERDLAALGDKIKQLDETANRLMQSHPETAEQTYAKQKEINEEWTQLTAKANSRKEKLLDSYDLQRFLSDYRDLMAWINSMMGLVASEELASDVTGAEALLERHQEHRMEIDARAGTFQAFELFGQQLLQSSHYASVEILEKLESMAEARQELEKAWIQRRMQLDQNLELQLFCRDCEQAENWMSAREAFLSSADAVDSSDNVEALIKKHEDFDKAINAHEEKIATLQTLADQLIAAEHYAAKPIDERRCQVLDRWRHLKDALIEKRSKLGESQTLQQFSRDADEMENWIAEKLQLATEENYKDPANIQSKHQKHQAFEAECPIQRTRRSYAVTQRANVNRLIKRVVRVYARNTSEPVR</sequence>
<dbReference type="InterPro" id="IPR018159">
    <property type="entry name" value="Spectrin/alpha-actinin"/>
</dbReference>
<accession>A0A4S2L0Q2</accession>
<feature type="non-terminal residue" evidence="10">
    <location>
        <position position="1"/>
    </location>
</feature>
<proteinExistence type="inferred from homology"/>
<dbReference type="CDD" id="cd00176">
    <property type="entry name" value="SPEC"/>
    <property type="match status" value="2"/>
</dbReference>
<evidence type="ECO:0000256" key="9">
    <source>
        <dbReference type="SAM" id="Coils"/>
    </source>
</evidence>
<dbReference type="GO" id="GO:0007274">
    <property type="term" value="P:neuromuscular synaptic transmission"/>
    <property type="evidence" value="ECO:0007669"/>
    <property type="project" value="UniProtKB-ARBA"/>
</dbReference>
<dbReference type="GO" id="GO:0045169">
    <property type="term" value="C:fusome"/>
    <property type="evidence" value="ECO:0007669"/>
    <property type="project" value="UniProtKB-ARBA"/>
</dbReference>
<protein>
    <recommendedName>
        <fullName evidence="12">Spectrin alpha chain</fullName>
    </recommendedName>
</protein>
<dbReference type="SMART" id="SM00150">
    <property type="entry name" value="SPEC"/>
    <property type="match status" value="5"/>
</dbReference>
<evidence type="ECO:0000313" key="10">
    <source>
        <dbReference type="EMBL" id="TGZ54008.1"/>
    </source>
</evidence>
<evidence type="ECO:0000256" key="8">
    <source>
        <dbReference type="ARBA" id="ARBA00023212"/>
    </source>
</evidence>
<keyword evidence="9" id="KW-0175">Coiled coil</keyword>
<evidence type="ECO:0000256" key="3">
    <source>
        <dbReference type="ARBA" id="ARBA00022467"/>
    </source>
</evidence>
<dbReference type="Proteomes" id="UP000310200">
    <property type="component" value="Unassembled WGS sequence"/>
</dbReference>
<dbReference type="STRING" id="300112.A0A4S2L0Q2"/>
<keyword evidence="11" id="KW-1185">Reference proteome</keyword>
<keyword evidence="5" id="KW-0597">Phosphoprotein</keyword>
<dbReference type="SUPFAM" id="SSF46966">
    <property type="entry name" value="Spectrin repeat"/>
    <property type="match status" value="3"/>
</dbReference>
<dbReference type="Pfam" id="PF00435">
    <property type="entry name" value="Spectrin"/>
    <property type="match status" value="5"/>
</dbReference>
<dbReference type="GO" id="GO:0003779">
    <property type="term" value="F:actin binding"/>
    <property type="evidence" value="ECO:0007669"/>
    <property type="project" value="UniProtKB-KW"/>
</dbReference>
<feature type="coiled-coil region" evidence="9">
    <location>
        <begin position="102"/>
        <end position="136"/>
    </location>
</feature>
<evidence type="ECO:0000256" key="6">
    <source>
        <dbReference type="ARBA" id="ARBA00022737"/>
    </source>
</evidence>
<evidence type="ECO:0008006" key="12">
    <source>
        <dbReference type="Google" id="ProtNLM"/>
    </source>
</evidence>
<dbReference type="Gene3D" id="1.20.58.60">
    <property type="match status" value="5"/>
</dbReference>
<keyword evidence="3" id="KW-0117">Actin capping</keyword>
<keyword evidence="8" id="KW-0206">Cytoskeleton</keyword>
<evidence type="ECO:0000313" key="11">
    <source>
        <dbReference type="Proteomes" id="UP000310200"/>
    </source>
</evidence>
<organism evidence="10 11">
    <name type="scientific">Temnothorax longispinosus</name>
    <dbReference type="NCBI Taxonomy" id="300112"/>
    <lineage>
        <taxon>Eukaryota</taxon>
        <taxon>Metazoa</taxon>
        <taxon>Ecdysozoa</taxon>
        <taxon>Arthropoda</taxon>
        <taxon>Hexapoda</taxon>
        <taxon>Insecta</taxon>
        <taxon>Pterygota</taxon>
        <taxon>Neoptera</taxon>
        <taxon>Endopterygota</taxon>
        <taxon>Hymenoptera</taxon>
        <taxon>Apocrita</taxon>
        <taxon>Aculeata</taxon>
        <taxon>Formicoidea</taxon>
        <taxon>Formicidae</taxon>
        <taxon>Myrmicinae</taxon>
        <taxon>Temnothorax</taxon>
    </lineage>
</organism>
<dbReference type="GO" id="GO:0048790">
    <property type="term" value="P:maintenance of presynaptic active zone structure"/>
    <property type="evidence" value="ECO:0007669"/>
    <property type="project" value="UniProtKB-ARBA"/>
</dbReference>
<dbReference type="FunFam" id="1.20.58.60:FF:000007">
    <property type="entry name" value="Spectrin alpha chain non-erythrocytic 1"/>
    <property type="match status" value="1"/>
</dbReference>
<evidence type="ECO:0000256" key="2">
    <source>
        <dbReference type="ARBA" id="ARBA00006826"/>
    </source>
</evidence>
<dbReference type="EMBL" id="QBLH01000847">
    <property type="protein sequence ID" value="TGZ54008.1"/>
    <property type="molecule type" value="Genomic_DNA"/>
</dbReference>
<dbReference type="PANTHER" id="PTHR11915">
    <property type="entry name" value="SPECTRIN/FILAMIN RELATED CYTOSKELETAL PROTEIN"/>
    <property type="match status" value="1"/>
</dbReference>
<dbReference type="GO" id="GO:0005856">
    <property type="term" value="C:cytoskeleton"/>
    <property type="evidence" value="ECO:0007669"/>
    <property type="project" value="UniProtKB-SubCell"/>
</dbReference>
<dbReference type="GO" id="GO:0042062">
    <property type="term" value="P:long-term strengthening of neuromuscular junction"/>
    <property type="evidence" value="ECO:0007669"/>
    <property type="project" value="UniProtKB-ARBA"/>
</dbReference>
<feature type="non-terminal residue" evidence="10">
    <location>
        <position position="470"/>
    </location>
</feature>
<dbReference type="InterPro" id="IPR002017">
    <property type="entry name" value="Spectrin_repeat"/>
</dbReference>
<evidence type="ECO:0000256" key="5">
    <source>
        <dbReference type="ARBA" id="ARBA00022553"/>
    </source>
</evidence>
<evidence type="ECO:0000256" key="1">
    <source>
        <dbReference type="ARBA" id="ARBA00004245"/>
    </source>
</evidence>
<evidence type="ECO:0000256" key="4">
    <source>
        <dbReference type="ARBA" id="ARBA00022490"/>
    </source>
</evidence>
<dbReference type="GO" id="GO:0007026">
    <property type="term" value="P:negative regulation of microtubule depolymerization"/>
    <property type="evidence" value="ECO:0007669"/>
    <property type="project" value="UniProtKB-ARBA"/>
</dbReference>
<gene>
    <name evidence="10" type="ORF">DBV15_12911</name>
</gene>
<dbReference type="GO" id="GO:0031594">
    <property type="term" value="C:neuromuscular junction"/>
    <property type="evidence" value="ECO:0007669"/>
    <property type="project" value="UniProtKB-ARBA"/>
</dbReference>